<evidence type="ECO:0000259" key="1">
    <source>
        <dbReference type="PROSITE" id="PS51186"/>
    </source>
</evidence>
<accession>A0ABU9YVL3</accession>
<gene>
    <name evidence="2" type="ORF">ABDB84_04490</name>
</gene>
<dbReference type="PANTHER" id="PTHR13355">
    <property type="entry name" value="GLUCOSAMINE 6-PHOSPHATE N-ACETYLTRANSFERASE"/>
    <property type="match status" value="1"/>
</dbReference>
<dbReference type="EMBL" id="JBDIVE010000002">
    <property type="protein sequence ID" value="MEN3067726.1"/>
    <property type="molecule type" value="Genomic_DNA"/>
</dbReference>
<proteinExistence type="predicted"/>
<keyword evidence="2" id="KW-0012">Acyltransferase</keyword>
<dbReference type="PROSITE" id="PS51186">
    <property type="entry name" value="GNAT"/>
    <property type="match status" value="1"/>
</dbReference>
<keyword evidence="2" id="KW-0808">Transferase</keyword>
<dbReference type="Proteomes" id="UP001410394">
    <property type="component" value="Unassembled WGS sequence"/>
</dbReference>
<dbReference type="Gene3D" id="3.40.630.30">
    <property type="match status" value="1"/>
</dbReference>
<protein>
    <submittedName>
        <fullName evidence="2">GNAT family N-acetyltransferase</fullName>
        <ecNumber evidence="2">2.3.1.-</ecNumber>
    </submittedName>
</protein>
<evidence type="ECO:0000313" key="2">
    <source>
        <dbReference type="EMBL" id="MEN3067726.1"/>
    </source>
</evidence>
<dbReference type="InterPro" id="IPR016181">
    <property type="entry name" value="Acyl_CoA_acyltransferase"/>
</dbReference>
<dbReference type="RefSeq" id="WP_345918493.1">
    <property type="nucleotide sequence ID" value="NZ_JBDIVE010000002.1"/>
</dbReference>
<dbReference type="EC" id="2.3.1.-" evidence="2"/>
<dbReference type="InterPro" id="IPR000182">
    <property type="entry name" value="GNAT_dom"/>
</dbReference>
<dbReference type="CDD" id="cd04301">
    <property type="entry name" value="NAT_SF"/>
    <property type="match status" value="1"/>
</dbReference>
<dbReference type="PANTHER" id="PTHR13355:SF11">
    <property type="entry name" value="GLUCOSAMINE 6-PHOSPHATE N-ACETYLTRANSFERASE"/>
    <property type="match status" value="1"/>
</dbReference>
<comment type="caution">
    <text evidence="2">The sequence shown here is derived from an EMBL/GenBank/DDBJ whole genome shotgun (WGS) entry which is preliminary data.</text>
</comment>
<keyword evidence="3" id="KW-1185">Reference proteome</keyword>
<feature type="domain" description="N-acetyltransferase" evidence="1">
    <location>
        <begin position="1"/>
        <end position="142"/>
    </location>
</feature>
<evidence type="ECO:0000313" key="3">
    <source>
        <dbReference type="Proteomes" id="UP001410394"/>
    </source>
</evidence>
<dbReference type="InterPro" id="IPR039143">
    <property type="entry name" value="GNPNAT1-like"/>
</dbReference>
<reference evidence="2 3" key="1">
    <citation type="journal article" date="2018" name="Int. J. Syst. Evol. Microbiol.">
        <title>Uliginosibacterium sediminicola sp. nov., isolated from freshwater sediment.</title>
        <authorList>
            <person name="Hwang W.M."/>
            <person name="Kim S.M."/>
            <person name="Kang K."/>
            <person name="Ahn T.Y."/>
        </authorList>
    </citation>
    <scope>NUCLEOTIDE SEQUENCE [LARGE SCALE GENOMIC DNA]</scope>
    <source>
        <strain evidence="2 3">M1-21</strain>
    </source>
</reference>
<dbReference type="Pfam" id="PF13673">
    <property type="entry name" value="Acetyltransf_10"/>
    <property type="match status" value="1"/>
</dbReference>
<name>A0ABU9YVL3_9RHOO</name>
<organism evidence="2 3">
    <name type="scientific">Uliginosibacterium sediminicola</name>
    <dbReference type="NCBI Taxonomy" id="2024550"/>
    <lineage>
        <taxon>Bacteria</taxon>
        <taxon>Pseudomonadati</taxon>
        <taxon>Pseudomonadota</taxon>
        <taxon>Betaproteobacteria</taxon>
        <taxon>Rhodocyclales</taxon>
        <taxon>Zoogloeaceae</taxon>
        <taxon>Uliginosibacterium</taxon>
    </lineage>
</organism>
<dbReference type="SUPFAM" id="SSF55729">
    <property type="entry name" value="Acyl-CoA N-acyltransferases (Nat)"/>
    <property type="match status" value="1"/>
</dbReference>
<dbReference type="GO" id="GO:0016746">
    <property type="term" value="F:acyltransferase activity"/>
    <property type="evidence" value="ECO:0007669"/>
    <property type="project" value="UniProtKB-KW"/>
</dbReference>
<sequence length="146" mass="15776">MSELSLQLGDWATLGAEAYALRRAVFVIEQGVPPELEQDEFDILSLHAVLRDEAGTVLATGRLLPDGHIGRVAVRADCRGRGLGQQLMRGLIEAARARGHAEVVLHAQCSAEGFYAALGFEVCSEVFMEAGIAHCAMRYALQVQRG</sequence>